<dbReference type="InterPro" id="IPR046347">
    <property type="entry name" value="bZIP_sf"/>
</dbReference>
<feature type="domain" description="BZIP" evidence="4">
    <location>
        <begin position="112"/>
        <end position="127"/>
    </location>
</feature>
<dbReference type="GO" id="GO:0000976">
    <property type="term" value="F:transcription cis-regulatory region binding"/>
    <property type="evidence" value="ECO:0007669"/>
    <property type="project" value="InterPro"/>
</dbReference>
<proteinExistence type="predicted"/>
<dbReference type="InterPro" id="IPR050936">
    <property type="entry name" value="AP-1-like"/>
</dbReference>
<dbReference type="InterPro" id="IPR004827">
    <property type="entry name" value="bZIP"/>
</dbReference>
<feature type="compositionally biased region" description="Polar residues" evidence="3">
    <location>
        <begin position="81"/>
        <end position="92"/>
    </location>
</feature>
<dbReference type="GO" id="GO:0001228">
    <property type="term" value="F:DNA-binding transcription activator activity, RNA polymerase II-specific"/>
    <property type="evidence" value="ECO:0007669"/>
    <property type="project" value="TreeGrafter"/>
</dbReference>
<dbReference type="PROSITE" id="PS00036">
    <property type="entry name" value="BZIP_BASIC"/>
    <property type="match status" value="1"/>
</dbReference>
<evidence type="ECO:0000313" key="6">
    <source>
        <dbReference type="Proteomes" id="UP000799640"/>
    </source>
</evidence>
<dbReference type="OrthoDB" id="5374328at2759"/>
<feature type="compositionally biased region" description="Polar residues" evidence="3">
    <location>
        <begin position="300"/>
        <end position="328"/>
    </location>
</feature>
<dbReference type="EMBL" id="ML996690">
    <property type="protein sequence ID" value="KAF2403080.1"/>
    <property type="molecule type" value="Genomic_DNA"/>
</dbReference>
<dbReference type="Proteomes" id="UP000799640">
    <property type="component" value="Unassembled WGS sequence"/>
</dbReference>
<feature type="region of interest" description="Disordered" evidence="3">
    <location>
        <begin position="437"/>
        <end position="463"/>
    </location>
</feature>
<feature type="region of interest" description="Disordered" evidence="3">
    <location>
        <begin position="394"/>
        <end position="420"/>
    </location>
</feature>
<dbReference type="CDD" id="cd14688">
    <property type="entry name" value="bZIP_YAP"/>
    <property type="match status" value="1"/>
</dbReference>
<protein>
    <recommendedName>
        <fullName evidence="4">BZIP domain-containing protein</fullName>
    </recommendedName>
</protein>
<feature type="compositionally biased region" description="Low complexity" evidence="3">
    <location>
        <begin position="30"/>
        <end position="43"/>
    </location>
</feature>
<sequence>MVASSPAGAIPSSSSADSHSSQKDACFSTNSNSSSAASSPAPALLARPSISTSIAQKPFPISVLSPATTADFSPHGLSLSPPASTGPMSTRISVPARPKPGRKAATDEPQSKRKAQNRQAQRNFRARKQEQAQTLEVTCANLRQDLEHCNEEIARLQAALEESGRAFAAVKGGLEGKQAELDGVLGQVAGLQQEVEKWRMLAVEADKARLVLHNDAVTSQEEIQKEKARADRAEAQLTQIANFVANKPTDVPTLKDTPQDPKPANGCGNCGENGSCACVDSYLDTALGNPVPSHLLRNQPPASMSIDSILSPHNSSRRNAQQPPSTDDLTPPHDDLETDFTQLFTKRPPAPAPAPQPAPVPVRRAPELSVDERCGFCTEGSSCPCAEEAALKKINPNPPRPPTHPPAPSSHATAPGPGSCDLCQRDPVRRAWCIDAASGHPRPHSPGLDGDAMPLPKRRRRNEAPTLPCVDAYPVYKKLESSAKSVGYDDVLREFLRSRPMLGRCLLRCIGRGMGAGWDRGRGRG</sequence>
<dbReference type="AlphaFoldDB" id="A0A6G1I468"/>
<evidence type="ECO:0000313" key="5">
    <source>
        <dbReference type="EMBL" id="KAF2403080.1"/>
    </source>
</evidence>
<gene>
    <name evidence="5" type="ORF">EJ06DRAFT_580260</name>
</gene>
<dbReference type="GO" id="GO:0090575">
    <property type="term" value="C:RNA polymerase II transcription regulator complex"/>
    <property type="evidence" value="ECO:0007669"/>
    <property type="project" value="TreeGrafter"/>
</dbReference>
<keyword evidence="2" id="KW-0539">Nucleus</keyword>
<feature type="compositionally biased region" description="Pro residues" evidence="3">
    <location>
        <begin position="396"/>
        <end position="408"/>
    </location>
</feature>
<keyword evidence="6" id="KW-1185">Reference proteome</keyword>
<evidence type="ECO:0000256" key="3">
    <source>
        <dbReference type="SAM" id="MobiDB-lite"/>
    </source>
</evidence>
<dbReference type="PANTHER" id="PTHR40621:SF7">
    <property type="entry name" value="BZIP DOMAIN-CONTAINING PROTEIN"/>
    <property type="match status" value="1"/>
</dbReference>
<feature type="region of interest" description="Disordered" evidence="3">
    <location>
        <begin position="293"/>
        <end position="336"/>
    </location>
</feature>
<name>A0A6G1I468_9PEZI</name>
<reference evidence="5" key="1">
    <citation type="journal article" date="2020" name="Stud. Mycol.">
        <title>101 Dothideomycetes genomes: a test case for predicting lifestyles and emergence of pathogens.</title>
        <authorList>
            <person name="Haridas S."/>
            <person name="Albert R."/>
            <person name="Binder M."/>
            <person name="Bloem J."/>
            <person name="Labutti K."/>
            <person name="Salamov A."/>
            <person name="Andreopoulos B."/>
            <person name="Baker S."/>
            <person name="Barry K."/>
            <person name="Bills G."/>
            <person name="Bluhm B."/>
            <person name="Cannon C."/>
            <person name="Castanera R."/>
            <person name="Culley D."/>
            <person name="Daum C."/>
            <person name="Ezra D."/>
            <person name="Gonzalez J."/>
            <person name="Henrissat B."/>
            <person name="Kuo A."/>
            <person name="Liang C."/>
            <person name="Lipzen A."/>
            <person name="Lutzoni F."/>
            <person name="Magnuson J."/>
            <person name="Mondo S."/>
            <person name="Nolan M."/>
            <person name="Ohm R."/>
            <person name="Pangilinan J."/>
            <person name="Park H.-J."/>
            <person name="Ramirez L."/>
            <person name="Alfaro M."/>
            <person name="Sun H."/>
            <person name="Tritt A."/>
            <person name="Yoshinaga Y."/>
            <person name="Zwiers L.-H."/>
            <person name="Turgeon B."/>
            <person name="Goodwin S."/>
            <person name="Spatafora J."/>
            <person name="Crous P."/>
            <person name="Grigoriev I."/>
        </authorList>
    </citation>
    <scope>NUCLEOTIDE SEQUENCE</scope>
    <source>
        <strain evidence="5">CBS 262.69</strain>
    </source>
</reference>
<organism evidence="5 6">
    <name type="scientific">Trichodelitschia bisporula</name>
    <dbReference type="NCBI Taxonomy" id="703511"/>
    <lineage>
        <taxon>Eukaryota</taxon>
        <taxon>Fungi</taxon>
        <taxon>Dikarya</taxon>
        <taxon>Ascomycota</taxon>
        <taxon>Pezizomycotina</taxon>
        <taxon>Dothideomycetes</taxon>
        <taxon>Dothideomycetes incertae sedis</taxon>
        <taxon>Phaeotrichales</taxon>
        <taxon>Phaeotrichaceae</taxon>
        <taxon>Trichodelitschia</taxon>
    </lineage>
</organism>
<feature type="region of interest" description="Disordered" evidence="3">
    <location>
        <begin position="1"/>
        <end position="43"/>
    </location>
</feature>
<accession>A0A6G1I468</accession>
<feature type="compositionally biased region" description="Low complexity" evidence="3">
    <location>
        <begin position="409"/>
        <end position="418"/>
    </location>
</feature>
<comment type="subcellular location">
    <subcellularLocation>
        <location evidence="1">Nucleus</location>
    </subcellularLocation>
</comment>
<dbReference type="SMART" id="SM00338">
    <property type="entry name" value="BRLZ"/>
    <property type="match status" value="1"/>
</dbReference>
<dbReference type="SUPFAM" id="SSF57959">
    <property type="entry name" value="Leucine zipper domain"/>
    <property type="match status" value="1"/>
</dbReference>
<dbReference type="Gene3D" id="1.20.5.170">
    <property type="match status" value="1"/>
</dbReference>
<feature type="compositionally biased region" description="Low complexity" evidence="3">
    <location>
        <begin position="1"/>
        <end position="19"/>
    </location>
</feature>
<evidence type="ECO:0000256" key="1">
    <source>
        <dbReference type="ARBA" id="ARBA00004123"/>
    </source>
</evidence>
<feature type="region of interest" description="Disordered" evidence="3">
    <location>
        <begin position="65"/>
        <end position="131"/>
    </location>
</feature>
<evidence type="ECO:0000259" key="4">
    <source>
        <dbReference type="PROSITE" id="PS00036"/>
    </source>
</evidence>
<dbReference type="PANTHER" id="PTHR40621">
    <property type="entry name" value="TRANSCRIPTION FACTOR KAPC-RELATED"/>
    <property type="match status" value="1"/>
</dbReference>
<evidence type="ECO:0000256" key="2">
    <source>
        <dbReference type="ARBA" id="ARBA00023242"/>
    </source>
</evidence>